<gene>
    <name evidence="1" type="ORF">QPK29_028315</name>
</gene>
<evidence type="ECO:0000313" key="2">
    <source>
        <dbReference type="Proteomes" id="UP001168096"/>
    </source>
</evidence>
<name>A0ACC7MJL2_9BURK</name>
<accession>A0ACC7MJL2</accession>
<dbReference type="Proteomes" id="UP001168096">
    <property type="component" value="Unassembled WGS sequence"/>
</dbReference>
<comment type="caution">
    <text evidence="1">The sequence shown here is derived from an EMBL/GenBank/DDBJ whole genome shotgun (WGS) entry which is preliminary data.</text>
</comment>
<keyword evidence="2" id="KW-1185">Reference proteome</keyword>
<protein>
    <submittedName>
        <fullName evidence="1">TonB family protein</fullName>
    </submittedName>
</protein>
<reference evidence="1" key="1">
    <citation type="submission" date="2024-11" db="EMBL/GenBank/DDBJ databases">
        <title>Description of Massilia orientalis sp. nov., isolated from rhizosphere soil of Ageratina adenophora.</title>
        <authorList>
            <person name="Wang Y."/>
        </authorList>
    </citation>
    <scope>NUCLEOTIDE SEQUENCE</scope>
    <source>
        <strain evidence="1">YIM B02787</strain>
    </source>
</reference>
<dbReference type="EMBL" id="JASNRB020000025">
    <property type="protein sequence ID" value="MFJ1471643.1"/>
    <property type="molecule type" value="Genomic_DNA"/>
</dbReference>
<sequence length="161" mass="17109">MNPIIRPGLVLIISIAGLGGCSSVRTATEAVTSSVGRIFHPAPPTAPAPAGLDDYKTQVARHVADHNPERAYMGTLPPMLPAIVVLEITVDRDGQLADVAVQRSRNPNASEIALASVRRSSPLPPPPTGRLTFSETFLFADSERYQLRSLAGPQASEYTSP</sequence>
<evidence type="ECO:0000313" key="1">
    <source>
        <dbReference type="EMBL" id="MFJ1471643.1"/>
    </source>
</evidence>
<proteinExistence type="predicted"/>
<organism evidence="1 2">
    <name type="scientific">Massilia orientalis</name>
    <dbReference type="NCBI Taxonomy" id="3050128"/>
    <lineage>
        <taxon>Bacteria</taxon>
        <taxon>Pseudomonadati</taxon>
        <taxon>Pseudomonadota</taxon>
        <taxon>Betaproteobacteria</taxon>
        <taxon>Burkholderiales</taxon>
        <taxon>Oxalobacteraceae</taxon>
        <taxon>Telluria group</taxon>
        <taxon>Massilia</taxon>
    </lineage>
</organism>